<evidence type="ECO:0000256" key="6">
    <source>
        <dbReference type="ARBA" id="ARBA00022763"/>
    </source>
</evidence>
<feature type="domain" description="Methylated-DNA-[protein]-cysteine S-methyltransferase DNA binding" evidence="9">
    <location>
        <begin position="89"/>
        <end position="169"/>
    </location>
</feature>
<gene>
    <name evidence="10" type="ordered locus">PTH_2603</name>
</gene>
<dbReference type="AlphaFoldDB" id="A5CZ01"/>
<dbReference type="GO" id="GO:0006281">
    <property type="term" value="P:DNA repair"/>
    <property type="evidence" value="ECO:0007669"/>
    <property type="project" value="UniProtKB-KW"/>
</dbReference>
<dbReference type="Proteomes" id="UP000006556">
    <property type="component" value="Chromosome"/>
</dbReference>
<dbReference type="InterPro" id="IPR036388">
    <property type="entry name" value="WH-like_DNA-bd_sf"/>
</dbReference>
<evidence type="ECO:0000256" key="2">
    <source>
        <dbReference type="ARBA" id="ARBA00008711"/>
    </source>
</evidence>
<dbReference type="CDD" id="cd06445">
    <property type="entry name" value="ATase"/>
    <property type="match status" value="1"/>
</dbReference>
<dbReference type="InterPro" id="IPR001497">
    <property type="entry name" value="MethylDNA_cys_MeTrfase_AS"/>
</dbReference>
<evidence type="ECO:0000256" key="1">
    <source>
        <dbReference type="ARBA" id="ARBA00001286"/>
    </source>
</evidence>
<evidence type="ECO:0000256" key="5">
    <source>
        <dbReference type="ARBA" id="ARBA00022679"/>
    </source>
</evidence>
<evidence type="ECO:0000256" key="4">
    <source>
        <dbReference type="ARBA" id="ARBA00022603"/>
    </source>
</evidence>
<dbReference type="PROSITE" id="PS00374">
    <property type="entry name" value="MGMT"/>
    <property type="match status" value="1"/>
</dbReference>
<evidence type="ECO:0000313" key="10">
    <source>
        <dbReference type="EMBL" id="BAF60784.1"/>
    </source>
</evidence>
<comment type="similarity">
    <text evidence="2">Belongs to the MGMT family.</text>
</comment>
<evidence type="ECO:0000259" key="9">
    <source>
        <dbReference type="Pfam" id="PF01035"/>
    </source>
</evidence>
<evidence type="ECO:0000256" key="8">
    <source>
        <dbReference type="ARBA" id="ARBA00049348"/>
    </source>
</evidence>
<comment type="catalytic activity">
    <reaction evidence="1">
        <text>a 4-O-methyl-thymidine in DNA + L-cysteinyl-[protein] = a thymidine in DNA + S-methyl-L-cysteinyl-[protein]</text>
        <dbReference type="Rhea" id="RHEA:53428"/>
        <dbReference type="Rhea" id="RHEA-COMP:10131"/>
        <dbReference type="Rhea" id="RHEA-COMP:10132"/>
        <dbReference type="Rhea" id="RHEA-COMP:13555"/>
        <dbReference type="Rhea" id="RHEA-COMP:13556"/>
        <dbReference type="ChEBI" id="CHEBI:29950"/>
        <dbReference type="ChEBI" id="CHEBI:82612"/>
        <dbReference type="ChEBI" id="CHEBI:137386"/>
        <dbReference type="ChEBI" id="CHEBI:137387"/>
        <dbReference type="EC" id="2.1.1.63"/>
    </reaction>
</comment>
<name>A5CZ01_PELTS</name>
<protein>
    <recommendedName>
        <fullName evidence="3">methylated-DNA--[protein]-cysteine S-methyltransferase</fullName>
        <ecNumber evidence="3">2.1.1.63</ecNumber>
    </recommendedName>
</protein>
<keyword evidence="6" id="KW-0227">DNA damage</keyword>
<dbReference type="Gene3D" id="1.10.10.10">
    <property type="entry name" value="Winged helix-like DNA-binding domain superfamily/Winged helix DNA-binding domain"/>
    <property type="match status" value="1"/>
</dbReference>
<dbReference type="NCBIfam" id="TIGR00589">
    <property type="entry name" value="ogt"/>
    <property type="match status" value="1"/>
</dbReference>
<evidence type="ECO:0000256" key="7">
    <source>
        <dbReference type="ARBA" id="ARBA00023204"/>
    </source>
</evidence>
<keyword evidence="5" id="KW-0808">Transferase</keyword>
<keyword evidence="7" id="KW-0234">DNA repair</keyword>
<evidence type="ECO:0000313" key="11">
    <source>
        <dbReference type="Proteomes" id="UP000006556"/>
    </source>
</evidence>
<dbReference type="eggNOG" id="COG0350">
    <property type="taxonomic scope" value="Bacteria"/>
</dbReference>
<comment type="catalytic activity">
    <reaction evidence="8">
        <text>a 6-O-methyl-2'-deoxyguanosine in DNA + L-cysteinyl-[protein] = S-methyl-L-cysteinyl-[protein] + a 2'-deoxyguanosine in DNA</text>
        <dbReference type="Rhea" id="RHEA:24000"/>
        <dbReference type="Rhea" id="RHEA-COMP:10131"/>
        <dbReference type="Rhea" id="RHEA-COMP:10132"/>
        <dbReference type="Rhea" id="RHEA-COMP:11367"/>
        <dbReference type="Rhea" id="RHEA-COMP:11368"/>
        <dbReference type="ChEBI" id="CHEBI:29950"/>
        <dbReference type="ChEBI" id="CHEBI:82612"/>
        <dbReference type="ChEBI" id="CHEBI:85445"/>
        <dbReference type="ChEBI" id="CHEBI:85448"/>
        <dbReference type="EC" id="2.1.1.63"/>
    </reaction>
</comment>
<dbReference type="EC" id="2.1.1.63" evidence="3"/>
<dbReference type="GO" id="GO:0032259">
    <property type="term" value="P:methylation"/>
    <property type="evidence" value="ECO:0007669"/>
    <property type="project" value="UniProtKB-KW"/>
</dbReference>
<keyword evidence="4" id="KW-0489">Methyltransferase</keyword>
<dbReference type="EMBL" id="AP009389">
    <property type="protein sequence ID" value="BAF60784.1"/>
    <property type="molecule type" value="Genomic_DNA"/>
</dbReference>
<dbReference type="PANTHER" id="PTHR10815">
    <property type="entry name" value="METHYLATED-DNA--PROTEIN-CYSTEINE METHYLTRANSFERASE"/>
    <property type="match status" value="1"/>
</dbReference>
<evidence type="ECO:0000256" key="3">
    <source>
        <dbReference type="ARBA" id="ARBA00011918"/>
    </source>
</evidence>
<dbReference type="SUPFAM" id="SSF46767">
    <property type="entry name" value="Methylated DNA-protein cysteine methyltransferase, C-terminal domain"/>
    <property type="match status" value="1"/>
</dbReference>
<organism evidence="10 11">
    <name type="scientific">Pelotomaculum thermopropionicum (strain DSM 13744 / JCM 10971 / SI)</name>
    <dbReference type="NCBI Taxonomy" id="370438"/>
    <lineage>
        <taxon>Bacteria</taxon>
        <taxon>Bacillati</taxon>
        <taxon>Bacillota</taxon>
        <taxon>Clostridia</taxon>
        <taxon>Eubacteriales</taxon>
        <taxon>Desulfotomaculaceae</taxon>
        <taxon>Pelotomaculum</taxon>
    </lineage>
</organism>
<reference evidence="11" key="1">
    <citation type="journal article" date="2008" name="Genome Res.">
        <title>The genome of Pelotomaculum thermopropionicum reveals niche-associated evolution in anaerobic microbiota.</title>
        <authorList>
            <person name="Kosaka T."/>
            <person name="Kato S."/>
            <person name="Shimoyama T."/>
            <person name="Ishii S."/>
            <person name="Abe T."/>
            <person name="Watanabe K."/>
        </authorList>
    </citation>
    <scope>NUCLEOTIDE SEQUENCE [LARGE SCALE GENOMIC DNA]</scope>
    <source>
        <strain evidence="11">DSM 13744 / JCM 10971 / SI</strain>
    </source>
</reference>
<keyword evidence="11" id="KW-1185">Reference proteome</keyword>
<dbReference type="FunFam" id="1.10.10.10:FF:000214">
    <property type="entry name" value="Methylated-DNA--protein-cysteine methyltransferase"/>
    <property type="match status" value="1"/>
</dbReference>
<dbReference type="InterPro" id="IPR014048">
    <property type="entry name" value="MethylDNA_cys_MeTrfase_DNA-bd"/>
</dbReference>
<dbReference type="PANTHER" id="PTHR10815:SF5">
    <property type="entry name" value="METHYLATED-DNA--PROTEIN-CYSTEINE METHYLTRANSFERASE"/>
    <property type="match status" value="1"/>
</dbReference>
<proteinExistence type="inferred from homology"/>
<dbReference type="Pfam" id="PF01035">
    <property type="entry name" value="DNA_binding_1"/>
    <property type="match status" value="1"/>
</dbReference>
<sequence>MQAFLFRVRPGWMAGAWSESGLVALTLPQPSQKAALLELGNGLRTSPCSLAAATALDGRVQELIDEMERYFRGEKVTFSAAVDWSGYTPFQRRVLEVTRAIPYGEVRSYGQIARQAGSPKGARAVGGVMRANRTPLVVPCHRVIASTGSLGGFGGGLQMKKYLLTLEKVQGREGPVDFSIPVG</sequence>
<dbReference type="GO" id="GO:0003908">
    <property type="term" value="F:methylated-DNA-[protein]-cysteine S-methyltransferase activity"/>
    <property type="evidence" value="ECO:0007669"/>
    <property type="project" value="UniProtKB-EC"/>
</dbReference>
<dbReference type="HOGENOM" id="CLU_000445_52_2_9"/>
<accession>A5CZ01</accession>
<dbReference type="KEGG" id="pth:PTH_2603"/>
<dbReference type="STRING" id="370438.PTH_2603"/>
<dbReference type="InterPro" id="IPR036217">
    <property type="entry name" value="MethylDNA_cys_MeTrfase_DNAb"/>
</dbReference>